<dbReference type="SUPFAM" id="SSF82199">
    <property type="entry name" value="SET domain"/>
    <property type="match status" value="1"/>
</dbReference>
<evidence type="ECO:0000259" key="10">
    <source>
        <dbReference type="PROSITE" id="PS50280"/>
    </source>
</evidence>
<dbReference type="Gene3D" id="2.170.270.10">
    <property type="entry name" value="SET domain"/>
    <property type="match status" value="1"/>
</dbReference>
<dbReference type="InterPro" id="IPR046341">
    <property type="entry name" value="SET_dom_sf"/>
</dbReference>
<dbReference type="PANTHER" id="PTHR22884">
    <property type="entry name" value="SET DOMAIN PROTEINS"/>
    <property type="match status" value="1"/>
</dbReference>
<feature type="region of interest" description="Disordered" evidence="9">
    <location>
        <begin position="289"/>
        <end position="348"/>
    </location>
</feature>
<feature type="compositionally biased region" description="Polar residues" evidence="9">
    <location>
        <begin position="175"/>
        <end position="192"/>
    </location>
</feature>
<dbReference type="OMA" id="CICKPED"/>
<feature type="compositionally biased region" description="Low complexity" evidence="9">
    <location>
        <begin position="71"/>
        <end position="84"/>
    </location>
</feature>
<feature type="region of interest" description="Disordered" evidence="9">
    <location>
        <begin position="717"/>
        <end position="759"/>
    </location>
</feature>
<dbReference type="GeneID" id="18255206"/>
<feature type="coiled-coil region" evidence="8">
    <location>
        <begin position="229"/>
        <end position="264"/>
    </location>
</feature>
<feature type="compositionally biased region" description="Basic and acidic residues" evidence="9">
    <location>
        <begin position="648"/>
        <end position="662"/>
    </location>
</feature>
<dbReference type="Proteomes" id="UP000008066">
    <property type="component" value="Unassembled WGS sequence"/>
</dbReference>
<gene>
    <name evidence="13" type="ORF">CTHT_0011680</name>
</gene>
<dbReference type="GO" id="GO:0005634">
    <property type="term" value="C:nucleus"/>
    <property type="evidence" value="ECO:0007669"/>
    <property type="project" value="UniProtKB-SubCell"/>
</dbReference>
<dbReference type="GO" id="GO:0032259">
    <property type="term" value="P:methylation"/>
    <property type="evidence" value="ECO:0007669"/>
    <property type="project" value="UniProtKB-KW"/>
</dbReference>
<dbReference type="InterPro" id="IPR006560">
    <property type="entry name" value="AWS_dom"/>
</dbReference>
<dbReference type="GO" id="GO:0042054">
    <property type="term" value="F:histone methyltransferase activity"/>
    <property type="evidence" value="ECO:0007669"/>
    <property type="project" value="InterPro"/>
</dbReference>
<feature type="compositionally biased region" description="Basic residues" evidence="9">
    <location>
        <begin position="741"/>
        <end position="756"/>
    </location>
</feature>
<dbReference type="GO" id="GO:0005694">
    <property type="term" value="C:chromosome"/>
    <property type="evidence" value="ECO:0007669"/>
    <property type="project" value="UniProtKB-SubCell"/>
</dbReference>
<keyword evidence="8" id="KW-0175">Coiled coil</keyword>
<dbReference type="PROSITE" id="PS50280">
    <property type="entry name" value="SET"/>
    <property type="match status" value="1"/>
</dbReference>
<feature type="compositionally biased region" description="Basic and acidic residues" evidence="9">
    <location>
        <begin position="680"/>
        <end position="701"/>
    </location>
</feature>
<keyword evidence="3" id="KW-0158">Chromosome</keyword>
<dbReference type="KEGG" id="cthr:CTHT_0011680"/>
<evidence type="ECO:0000256" key="3">
    <source>
        <dbReference type="ARBA" id="ARBA00022454"/>
    </source>
</evidence>
<dbReference type="HOGENOM" id="CLU_004379_1_0_1"/>
<evidence type="ECO:0000256" key="7">
    <source>
        <dbReference type="ARBA" id="ARBA00023242"/>
    </source>
</evidence>
<evidence type="ECO:0000259" key="11">
    <source>
        <dbReference type="PROSITE" id="PS50868"/>
    </source>
</evidence>
<keyword evidence="6" id="KW-0949">S-adenosyl-L-methionine</keyword>
<feature type="region of interest" description="Disordered" evidence="9">
    <location>
        <begin position="847"/>
        <end position="928"/>
    </location>
</feature>
<feature type="compositionally biased region" description="Polar residues" evidence="9">
    <location>
        <begin position="847"/>
        <end position="866"/>
    </location>
</feature>
<feature type="compositionally biased region" description="Basic and acidic residues" evidence="9">
    <location>
        <begin position="306"/>
        <end position="340"/>
    </location>
</feature>
<evidence type="ECO:0000256" key="6">
    <source>
        <dbReference type="ARBA" id="ARBA00022691"/>
    </source>
</evidence>
<feature type="region of interest" description="Disordered" evidence="9">
    <location>
        <begin position="149"/>
        <end position="228"/>
    </location>
</feature>
<organism evidence="14">
    <name type="scientific">Chaetomium thermophilum (strain DSM 1495 / CBS 144.50 / IMI 039719)</name>
    <name type="common">Thermochaetoides thermophila</name>
    <dbReference type="NCBI Taxonomy" id="759272"/>
    <lineage>
        <taxon>Eukaryota</taxon>
        <taxon>Fungi</taxon>
        <taxon>Dikarya</taxon>
        <taxon>Ascomycota</taxon>
        <taxon>Pezizomycotina</taxon>
        <taxon>Sordariomycetes</taxon>
        <taxon>Sordariomycetidae</taxon>
        <taxon>Sordariales</taxon>
        <taxon>Chaetomiaceae</taxon>
        <taxon>Thermochaetoides</taxon>
    </lineage>
</organism>
<name>G0S0Y5_CHATD</name>
<accession>G0S0Y5</accession>
<evidence type="ECO:0000313" key="14">
    <source>
        <dbReference type="Proteomes" id="UP000008066"/>
    </source>
</evidence>
<feature type="domain" description="SET" evidence="10">
    <location>
        <begin position="515"/>
        <end position="622"/>
    </location>
</feature>
<feature type="compositionally biased region" description="Polar residues" evidence="9">
    <location>
        <begin position="813"/>
        <end position="827"/>
    </location>
</feature>
<evidence type="ECO:0000256" key="8">
    <source>
        <dbReference type="SAM" id="Coils"/>
    </source>
</evidence>
<feature type="region of interest" description="Disordered" evidence="9">
    <location>
        <begin position="779"/>
        <end position="833"/>
    </location>
</feature>
<dbReference type="FunFam" id="2.170.270.10:FF:000037">
    <property type="entry name" value="Histone-lysine N-methyltransferase"/>
    <property type="match status" value="1"/>
</dbReference>
<feature type="compositionally biased region" description="Low complexity" evidence="9">
    <location>
        <begin position="1"/>
        <end position="56"/>
    </location>
</feature>
<reference evidence="13 14" key="1">
    <citation type="journal article" date="2011" name="Cell">
        <title>Insight into structure and assembly of the nuclear pore complex by utilizing the genome of a eukaryotic thermophile.</title>
        <authorList>
            <person name="Amlacher S."/>
            <person name="Sarges P."/>
            <person name="Flemming D."/>
            <person name="van Noort V."/>
            <person name="Kunze R."/>
            <person name="Devos D.P."/>
            <person name="Arumugam M."/>
            <person name="Bork P."/>
            <person name="Hurt E."/>
        </authorList>
    </citation>
    <scope>NUCLEOTIDE SEQUENCE [LARGE SCALE GENOMIC DNA]</scope>
    <source>
        <strain evidence="14">DSM 1495 / CBS 144.50 / IMI 039719</strain>
    </source>
</reference>
<dbReference type="InterPro" id="IPR001214">
    <property type="entry name" value="SET_dom"/>
</dbReference>
<evidence type="ECO:0000259" key="12">
    <source>
        <dbReference type="PROSITE" id="PS51215"/>
    </source>
</evidence>
<sequence length="964" mass="105972">MATTETAPAAAEPLPLPCEASFSSSTPTDTDASSSSNSSNNASLTSTPPTTASPDSISLASELECQKEEAVAVPTVVAAIPTPEADQHDQHAQRDNNKPEKQTPAGQDAIVVAGHQASAEPLATSRPRRARASAPVYNLAKLVGTDVHGRRRAKGDIVQGKKRRHTVSDTRQVEVANTSASEPINASQTLQLSRDVENTKASTVSKKTKKTSVPSPVTRRATRSSGLPLEDLTTKLAALSKRGKKAIEKELKSLPRELRRLQDTNEFAHIDTRPVRYTVWSNGKYVDVDPFQATSSSEPPRKKAKTEKSPEATKDSEPERNSDKNKEAKDKQDGQDKQEPRPIGAIKPRPKKWLEKGLYAGQEYPTDIMKTLTAPERKKLLYMPELMPSGKPNKVLPLPMYNGFRLLLHGRDFKLPYDVCHPLPPGQPKPAAYRTMTKNRFVGDAAAYWKKNPHFGDFASKCVCKPEDGCGETCQNRIMLYECDETNCNIGKEYCTNRAFQELQERTKKGGRYRIGVEVFKTPDRGYGVRSNRCFEPNQIIMEYTGEIITEEECERRMREEYKDNENMIIDATSGSIARFVNHSCSPNCRMIKWIVKGQPRMALFAGDRPITTGEELTYDYNFDPFCAKNVQKCLCGSANCRGVLGPRPKEVKPPKKEDKQQMKKGKKGKKSKASAAKMQKPEKQQKEGNPRDIKLADKSARGMKRKLKDAFEFDADDKEDGKSIKKRKTKTTAGKGSKVLARKRASAKGVTKGRSKAVTSAKTAAKRIVVKSTVAKSAVNERKRNVSSNVSVTLKPTTKTRLTLTPRKRPNTAITIKAASSRQTKTGKAGLAKGYSKKAVIIDAAAQSNDQPQNKATTSNRSPGTTIIAAGVSTDSPNKENEQQEHLEKPDALQSHDQELLRQATEASPAAPKLKTSSRKVIPSRKALEAAETQEVKAAAKAKKMVAAKDRAAGAKRKLSISI</sequence>
<dbReference type="OrthoDB" id="422362at2759"/>
<feature type="region of interest" description="Disordered" evidence="9">
    <location>
        <begin position="1"/>
        <end position="109"/>
    </location>
</feature>
<feature type="domain" description="Post-SET" evidence="11">
    <location>
        <begin position="630"/>
        <end position="646"/>
    </location>
</feature>
<keyword evidence="4 13" id="KW-0489">Methyltransferase</keyword>
<dbReference type="RefSeq" id="XP_006691687.1">
    <property type="nucleotide sequence ID" value="XM_006691624.1"/>
</dbReference>
<proteinExistence type="predicted"/>
<dbReference type="SMART" id="SM00317">
    <property type="entry name" value="SET"/>
    <property type="match status" value="1"/>
</dbReference>
<keyword evidence="5 13" id="KW-0808">Transferase</keyword>
<dbReference type="InterPro" id="IPR050777">
    <property type="entry name" value="SET2_Histone-Lys_MeTrsfase"/>
</dbReference>
<feature type="compositionally biased region" description="Low complexity" evidence="9">
    <location>
        <begin position="794"/>
        <end position="806"/>
    </location>
</feature>
<evidence type="ECO:0000256" key="2">
    <source>
        <dbReference type="ARBA" id="ARBA00004286"/>
    </source>
</evidence>
<dbReference type="AlphaFoldDB" id="G0S0Y5"/>
<evidence type="ECO:0000256" key="5">
    <source>
        <dbReference type="ARBA" id="ARBA00022679"/>
    </source>
</evidence>
<dbReference type="SMART" id="SM00508">
    <property type="entry name" value="PostSET"/>
    <property type="match status" value="1"/>
</dbReference>
<feature type="compositionally biased region" description="Basic and acidic residues" evidence="9">
    <location>
        <begin position="878"/>
        <end position="901"/>
    </location>
</feature>
<dbReference type="Pfam" id="PF17907">
    <property type="entry name" value="AWS"/>
    <property type="match status" value="1"/>
</dbReference>
<feature type="domain" description="AWS" evidence="12">
    <location>
        <begin position="457"/>
        <end position="504"/>
    </location>
</feature>
<dbReference type="InterPro" id="IPR003616">
    <property type="entry name" value="Post-SET_dom"/>
</dbReference>
<feature type="compositionally biased region" description="Basic residues" evidence="9">
    <location>
        <begin position="663"/>
        <end position="673"/>
    </location>
</feature>
<evidence type="ECO:0000256" key="1">
    <source>
        <dbReference type="ARBA" id="ARBA00004123"/>
    </source>
</evidence>
<dbReference type="PROSITE" id="PS51215">
    <property type="entry name" value="AWS"/>
    <property type="match status" value="1"/>
</dbReference>
<protein>
    <submittedName>
        <fullName evidence="13">Histone-lysine N-methyltransferase-like protein</fullName>
    </submittedName>
</protein>
<keyword evidence="14" id="KW-1185">Reference proteome</keyword>
<dbReference type="SMART" id="SM00570">
    <property type="entry name" value="AWS"/>
    <property type="match status" value="1"/>
</dbReference>
<dbReference type="Pfam" id="PF00856">
    <property type="entry name" value="SET"/>
    <property type="match status" value="1"/>
</dbReference>
<feature type="region of interest" description="Disordered" evidence="9">
    <location>
        <begin position="645"/>
        <end position="702"/>
    </location>
</feature>
<comment type="subcellular location">
    <subcellularLocation>
        <location evidence="2">Chromosome</location>
    </subcellularLocation>
    <subcellularLocation>
        <location evidence="1">Nucleus</location>
    </subcellularLocation>
</comment>
<evidence type="ECO:0000313" key="13">
    <source>
        <dbReference type="EMBL" id="EGS22695.1"/>
    </source>
</evidence>
<dbReference type="EMBL" id="GL988039">
    <property type="protein sequence ID" value="EGS22695.1"/>
    <property type="molecule type" value="Genomic_DNA"/>
</dbReference>
<dbReference type="STRING" id="759272.G0S0Y5"/>
<keyword evidence="7" id="KW-0539">Nucleus</keyword>
<dbReference type="PROSITE" id="PS50868">
    <property type="entry name" value="POST_SET"/>
    <property type="match status" value="1"/>
</dbReference>
<feature type="compositionally biased region" description="Basic and acidic residues" evidence="9">
    <location>
        <begin position="85"/>
        <end position="101"/>
    </location>
</feature>
<evidence type="ECO:0000256" key="4">
    <source>
        <dbReference type="ARBA" id="ARBA00022603"/>
    </source>
</evidence>
<dbReference type="eggNOG" id="KOG1083">
    <property type="taxonomic scope" value="Eukaryota"/>
</dbReference>
<evidence type="ECO:0000256" key="9">
    <source>
        <dbReference type="SAM" id="MobiDB-lite"/>
    </source>
</evidence>